<dbReference type="GeneID" id="97239154"/>
<dbReference type="OrthoDB" id="9813806at2"/>
<protein>
    <submittedName>
        <fullName evidence="3">Glycosyltransferase</fullName>
    </submittedName>
</protein>
<dbReference type="CDD" id="cd03801">
    <property type="entry name" value="GT4_PimA-like"/>
    <property type="match status" value="1"/>
</dbReference>
<comment type="caution">
    <text evidence="3">The sequence shown here is derived from an EMBL/GenBank/DDBJ whole genome shotgun (WGS) entry which is preliminary data.</text>
</comment>
<dbReference type="InterPro" id="IPR055259">
    <property type="entry name" value="YkvP/CgeB_Glyco_trans-like"/>
</dbReference>
<dbReference type="Proteomes" id="UP000075787">
    <property type="component" value="Unassembled WGS sequence"/>
</dbReference>
<evidence type="ECO:0000256" key="1">
    <source>
        <dbReference type="SAM" id="MobiDB-lite"/>
    </source>
</evidence>
<dbReference type="AlphaFoldDB" id="A0A162LJS9"/>
<dbReference type="Pfam" id="PF13524">
    <property type="entry name" value="Glyco_trans_1_2"/>
    <property type="match status" value="1"/>
</dbReference>
<keyword evidence="3" id="KW-0808">Transferase</keyword>
<evidence type="ECO:0000313" key="3">
    <source>
        <dbReference type="EMBL" id="KYO55301.1"/>
    </source>
</evidence>
<name>A0A162LJS9_9PROT</name>
<feature type="compositionally biased region" description="Low complexity" evidence="1">
    <location>
        <begin position="367"/>
        <end position="384"/>
    </location>
</feature>
<reference evidence="3 4" key="1">
    <citation type="submission" date="2015-12" db="EMBL/GenBank/DDBJ databases">
        <title>Genome sequence of Tistrella mobilis MCCC 1A02139.</title>
        <authorList>
            <person name="Lu L."/>
            <person name="Lai Q."/>
            <person name="Shao Z."/>
            <person name="Qian P."/>
        </authorList>
    </citation>
    <scope>NUCLEOTIDE SEQUENCE [LARGE SCALE GENOMIC DNA]</scope>
    <source>
        <strain evidence="3 4">MCCC 1A02139</strain>
    </source>
</reference>
<organism evidence="3 4">
    <name type="scientific">Tistrella mobilis</name>
    <dbReference type="NCBI Taxonomy" id="171437"/>
    <lineage>
        <taxon>Bacteria</taxon>
        <taxon>Pseudomonadati</taxon>
        <taxon>Pseudomonadota</taxon>
        <taxon>Alphaproteobacteria</taxon>
        <taxon>Geminicoccales</taxon>
        <taxon>Geminicoccaceae</taxon>
        <taxon>Tistrella</taxon>
    </lineage>
</organism>
<proteinExistence type="predicted"/>
<feature type="domain" description="Spore protein YkvP/CgeB glycosyl transferase-like" evidence="2">
    <location>
        <begin position="204"/>
        <end position="354"/>
    </location>
</feature>
<evidence type="ECO:0000313" key="4">
    <source>
        <dbReference type="Proteomes" id="UP000075787"/>
    </source>
</evidence>
<dbReference type="RefSeq" id="WP_062762307.1">
    <property type="nucleotide sequence ID" value="NZ_CP121042.1"/>
</dbReference>
<dbReference type="Gene3D" id="3.40.50.2000">
    <property type="entry name" value="Glycogen Phosphorylase B"/>
    <property type="match status" value="2"/>
</dbReference>
<dbReference type="SUPFAM" id="SSF53756">
    <property type="entry name" value="UDP-Glycosyltransferase/glycogen phosphorylase"/>
    <property type="match status" value="1"/>
</dbReference>
<dbReference type="EMBL" id="LPZR01000067">
    <property type="protein sequence ID" value="KYO55301.1"/>
    <property type="molecule type" value="Genomic_DNA"/>
</dbReference>
<accession>A0A162LJS9</accession>
<sequence>MKVVMFTHSVVSCWNHGNAHFQRGILRALAARGHQAVALEPVGGWSRSNLAEAIGEDPAPGFARRFPDIDRIDYRGFEEIEAALDGAGLVLVHEWTDPALVRRLGRMRARGAPFLLLFHDTHHRAVSAPEEMAALDLDGYDGVLAFGAVLAETWRRHGWADQVHVWHEAADLTLFKPHPQIPRSRDLVWIGNWGDGERGAELDEFLVEPVRALGLSATVHGVRYPEPARVALARAGIDQPGWIANADVPEAFARHRMTIHVPRRFYARELPGIPTIRMFEALASGIPLISAPWEDSEGLFRTGTDYLRVEDGPAMRRAMRAVLDDPAMARELARNGRETILARHGCEHRVDELFEILRQIAPDRPATHAPGAHPHATAAEAVSS</sequence>
<gene>
    <name evidence="3" type="ORF">AUP44_23685</name>
</gene>
<evidence type="ECO:0000259" key="2">
    <source>
        <dbReference type="Pfam" id="PF13524"/>
    </source>
</evidence>
<dbReference type="GO" id="GO:0016740">
    <property type="term" value="F:transferase activity"/>
    <property type="evidence" value="ECO:0007669"/>
    <property type="project" value="UniProtKB-KW"/>
</dbReference>
<feature type="region of interest" description="Disordered" evidence="1">
    <location>
        <begin position="364"/>
        <end position="384"/>
    </location>
</feature>